<keyword evidence="1 5" id="KW-0378">Hydrolase</keyword>
<evidence type="ECO:0000256" key="2">
    <source>
        <dbReference type="SAM" id="SignalP"/>
    </source>
</evidence>
<dbReference type="Gene3D" id="3.40.50.1820">
    <property type="entry name" value="alpha/beta hydrolase"/>
    <property type="match status" value="1"/>
</dbReference>
<dbReference type="Pfam" id="PF12146">
    <property type="entry name" value="Hydrolase_4"/>
    <property type="match status" value="1"/>
</dbReference>
<dbReference type="InterPro" id="IPR024981">
    <property type="entry name" value="DUF3887"/>
</dbReference>
<dbReference type="Pfam" id="PF13026">
    <property type="entry name" value="DUF3887"/>
    <property type="match status" value="1"/>
</dbReference>
<evidence type="ECO:0000259" key="4">
    <source>
        <dbReference type="Pfam" id="PF13026"/>
    </source>
</evidence>
<keyword evidence="6" id="KW-1185">Reference proteome</keyword>
<feature type="chain" id="PRO_5037225429" evidence="2">
    <location>
        <begin position="26"/>
        <end position="453"/>
    </location>
</feature>
<gene>
    <name evidence="5" type="ORF">I8J32_009930</name>
</gene>
<evidence type="ECO:0000313" key="6">
    <source>
        <dbReference type="Proteomes" id="UP000639274"/>
    </source>
</evidence>
<accession>A0A974XWE9</accession>
<dbReference type="SUPFAM" id="SSF53474">
    <property type="entry name" value="alpha/beta-Hydrolases"/>
    <property type="match status" value="1"/>
</dbReference>
<feature type="domain" description="DUF3887" evidence="4">
    <location>
        <begin position="54"/>
        <end position="140"/>
    </location>
</feature>
<evidence type="ECO:0000259" key="3">
    <source>
        <dbReference type="Pfam" id="PF12146"/>
    </source>
</evidence>
<dbReference type="InterPro" id="IPR002471">
    <property type="entry name" value="Pept_S9_AS"/>
</dbReference>
<dbReference type="PANTHER" id="PTHR43265">
    <property type="entry name" value="ESTERASE ESTD"/>
    <property type="match status" value="1"/>
</dbReference>
<dbReference type="PROSITE" id="PS00708">
    <property type="entry name" value="PRO_ENDOPEP_SER"/>
    <property type="match status" value="1"/>
</dbReference>
<dbReference type="Gene3D" id="3.10.450.590">
    <property type="match status" value="1"/>
</dbReference>
<evidence type="ECO:0000313" key="5">
    <source>
        <dbReference type="EMBL" id="QSX77126.1"/>
    </source>
</evidence>
<dbReference type="PANTHER" id="PTHR43265:SF1">
    <property type="entry name" value="ESTERASE ESTD"/>
    <property type="match status" value="1"/>
</dbReference>
<feature type="domain" description="Serine aminopeptidase S33" evidence="3">
    <location>
        <begin position="210"/>
        <end position="418"/>
    </location>
</feature>
<reference evidence="5 6" key="1">
    <citation type="submission" date="2021-03" db="EMBL/GenBank/DDBJ databases">
        <title>Lysobacter sp. nov. isolated from soil of gangwondo yeongwol, south Korea.</title>
        <authorList>
            <person name="Kim K.R."/>
            <person name="Kim K.H."/>
            <person name="Jeon C.O."/>
        </authorList>
    </citation>
    <scope>NUCLEOTIDE SEQUENCE [LARGE SCALE GENOMIC DNA]</scope>
    <source>
        <strain evidence="5 6">R19</strain>
    </source>
</reference>
<dbReference type="GO" id="GO:0006508">
    <property type="term" value="P:proteolysis"/>
    <property type="evidence" value="ECO:0007669"/>
    <property type="project" value="InterPro"/>
</dbReference>
<evidence type="ECO:0000256" key="1">
    <source>
        <dbReference type="ARBA" id="ARBA00022801"/>
    </source>
</evidence>
<dbReference type="InterPro" id="IPR053145">
    <property type="entry name" value="AB_hydrolase_Est10"/>
</dbReference>
<dbReference type="GO" id="GO:0004252">
    <property type="term" value="F:serine-type endopeptidase activity"/>
    <property type="evidence" value="ECO:0007669"/>
    <property type="project" value="InterPro"/>
</dbReference>
<keyword evidence="2" id="KW-0732">Signal</keyword>
<dbReference type="KEGG" id="lsf:I8J32_009930"/>
<sequence>MRKANTALLALALALALIPAGGAAAAPASVAAQDGAPATTRAVATPATQAALRLLDQLDAGRFDAATASFSAQMRAAVPADKLRHVWESLPAQAGVAQGRGTPRERIESGMVVVEIPLDHATVDLLATVAIDEQGRVAGFLIQPAPPPPPPAPAADASYIERDLPVGAGARALPATLTLPRGDGPFPAIVLVHGSGPQDRDETIGANRPFLDLARGLAAHGIAVLRYDKRTRARPSDFASGITVDAEVTNDAVAAVATLRAQAQVDPARIHVLGHSQGGMLAPRIAQRAGAAGAILMAAPSRPLLDILLEQNRRLAAMDGRTTPEEEAFIAALDDQIKRLRRNEHLAPADLPLGLPATYWRELEAIDAVAEASAAKLPLLLLQGGRDIQVVEADWQRWRGAFGTDARATLKHYPALNHLGIAGTGPGSVAEYNVAGHVDAGLIDDVAAWVQAR</sequence>
<dbReference type="AlphaFoldDB" id="A0A974XWE9"/>
<dbReference type="EMBL" id="CP071518">
    <property type="protein sequence ID" value="QSX77126.1"/>
    <property type="molecule type" value="Genomic_DNA"/>
</dbReference>
<name>A0A974XWE9_9GAMM</name>
<dbReference type="Proteomes" id="UP000639274">
    <property type="component" value="Chromosome"/>
</dbReference>
<dbReference type="GO" id="GO:0052689">
    <property type="term" value="F:carboxylic ester hydrolase activity"/>
    <property type="evidence" value="ECO:0007669"/>
    <property type="project" value="TreeGrafter"/>
</dbReference>
<feature type="signal peptide" evidence="2">
    <location>
        <begin position="1"/>
        <end position="25"/>
    </location>
</feature>
<dbReference type="RefSeq" id="WP_200611600.1">
    <property type="nucleotide sequence ID" value="NZ_CP071518.1"/>
</dbReference>
<protein>
    <submittedName>
        <fullName evidence="5">Alpha/beta fold hydrolase</fullName>
    </submittedName>
</protein>
<proteinExistence type="predicted"/>
<dbReference type="InterPro" id="IPR029058">
    <property type="entry name" value="AB_hydrolase_fold"/>
</dbReference>
<dbReference type="InterPro" id="IPR022742">
    <property type="entry name" value="Hydrolase_4"/>
</dbReference>
<organism evidence="5 6">
    <name type="scientific">Agrilutibacter solisilvae</name>
    <dbReference type="NCBI Taxonomy" id="2763317"/>
    <lineage>
        <taxon>Bacteria</taxon>
        <taxon>Pseudomonadati</taxon>
        <taxon>Pseudomonadota</taxon>
        <taxon>Gammaproteobacteria</taxon>
        <taxon>Lysobacterales</taxon>
        <taxon>Lysobacteraceae</taxon>
        <taxon>Agrilutibacter</taxon>
    </lineage>
</organism>